<name>A0A9N9ASB7_9GLOM</name>
<proteinExistence type="predicted"/>
<dbReference type="OrthoDB" id="2415113at2759"/>
<organism evidence="3 4">
    <name type="scientific">Dentiscutata erythropus</name>
    <dbReference type="NCBI Taxonomy" id="1348616"/>
    <lineage>
        <taxon>Eukaryota</taxon>
        <taxon>Fungi</taxon>
        <taxon>Fungi incertae sedis</taxon>
        <taxon>Mucoromycota</taxon>
        <taxon>Glomeromycotina</taxon>
        <taxon>Glomeromycetes</taxon>
        <taxon>Diversisporales</taxon>
        <taxon>Gigasporaceae</taxon>
        <taxon>Dentiscutata</taxon>
    </lineage>
</organism>
<dbReference type="Proteomes" id="UP000789405">
    <property type="component" value="Unassembled WGS sequence"/>
</dbReference>
<dbReference type="Pfam" id="PF24209">
    <property type="entry name" value="DUF7431"/>
    <property type="match status" value="1"/>
</dbReference>
<accession>A0A9N9ASB7</accession>
<evidence type="ECO:0000259" key="1">
    <source>
        <dbReference type="Pfam" id="PF01823"/>
    </source>
</evidence>
<dbReference type="EMBL" id="CAJVPY010001961">
    <property type="protein sequence ID" value="CAG8543258.1"/>
    <property type="molecule type" value="Genomic_DNA"/>
</dbReference>
<feature type="non-terminal residue" evidence="3">
    <location>
        <position position="1"/>
    </location>
</feature>
<evidence type="ECO:0000259" key="2">
    <source>
        <dbReference type="Pfam" id="PF24209"/>
    </source>
</evidence>
<comment type="caution">
    <text evidence="3">The sequence shown here is derived from an EMBL/GenBank/DDBJ whole genome shotgun (WGS) entry which is preliminary data.</text>
</comment>
<dbReference type="InterPro" id="IPR020864">
    <property type="entry name" value="MACPF"/>
</dbReference>
<feature type="domain" description="DUF7431" evidence="2">
    <location>
        <begin position="409"/>
        <end position="560"/>
    </location>
</feature>
<dbReference type="Pfam" id="PF01823">
    <property type="entry name" value="MACPF"/>
    <property type="match status" value="1"/>
</dbReference>
<evidence type="ECO:0000313" key="4">
    <source>
        <dbReference type="Proteomes" id="UP000789405"/>
    </source>
</evidence>
<feature type="domain" description="MACPF" evidence="1">
    <location>
        <begin position="212"/>
        <end position="313"/>
    </location>
</feature>
<reference evidence="3" key="1">
    <citation type="submission" date="2021-06" db="EMBL/GenBank/DDBJ databases">
        <authorList>
            <person name="Kallberg Y."/>
            <person name="Tangrot J."/>
            <person name="Rosling A."/>
        </authorList>
    </citation>
    <scope>NUCLEOTIDE SEQUENCE</scope>
    <source>
        <strain evidence="3">MA453B</strain>
    </source>
</reference>
<sequence length="711" mass="81834">DGAPITEFEEKYTTLGGILGTNNILHISLDERKTIISDYSSPYVTIHRHLNSISNTPDKYTVQLSTNRKLDYVRSILKMGPNLIFYHSDEKISRCSEISTDWTDIAWVINDRLQLKICQEDDRDWNKLVEQCDMGFTYENEHIKFAPSRAFTINVTEINPIFNHLYSGNTELECNQKFESLFKECLIVNGEIASTSSLPYLPYLSLFAGISYDQANELYKSRQETTKYSCEIISQAKLSLNKQNIILNKDFINEIKSALNNTYTNGRKINELRKVFRKYGYFYANEVIYGGAIIENSKNIKTRRSDSEKADIGVKTGVDMGLTIVGGNEASYIEDNNEDIRLWRNSVNNSKYWRIISYNIRPIIDLLDDSLKHQILETFGKKILKAGITTYHTKLRIQCTEPIIVDDLSNIFRDLTSNPSQCQIFASIMNQDKRIYSLRVDYADENSPAFVVHYVGNKKKLQKKQNQPYEIKVSWIIVGYPEKFIFELRNSEIDVTICEKRLEEMERVDTNNNYSYRCTIDTYPNTCSKLGISVIHSPTSSSSYNPYTSIVIGTHFRLDNKACLFIRNLDISHNNDNIIDGIPLLKIAYSIINMKDNKPRLLKAKWKNNMGFSLNMGLNSFFKDNSKKLIICDEDGSFHSILENSTKKKGKGKDYELGYPLLVNIMNDCEYHGFVNINRKSPLYHSMNHPNGANSEFEGFISYLSLSNNSF</sequence>
<dbReference type="InterPro" id="IPR055854">
    <property type="entry name" value="DUF7431"/>
</dbReference>
<gene>
    <name evidence="3" type="ORF">DERYTH_LOCUS4908</name>
</gene>
<protein>
    <submittedName>
        <fullName evidence="3">17327_t:CDS:1</fullName>
    </submittedName>
</protein>
<keyword evidence="4" id="KW-1185">Reference proteome</keyword>
<evidence type="ECO:0000313" key="3">
    <source>
        <dbReference type="EMBL" id="CAG8543258.1"/>
    </source>
</evidence>
<dbReference type="AlphaFoldDB" id="A0A9N9ASB7"/>